<feature type="transmembrane region" description="Helical" evidence="6">
    <location>
        <begin position="12"/>
        <end position="34"/>
    </location>
</feature>
<feature type="transmembrane region" description="Helical" evidence="6">
    <location>
        <begin position="183"/>
        <end position="209"/>
    </location>
</feature>
<evidence type="ECO:0000313" key="8">
    <source>
        <dbReference type="EMBL" id="VFU10581.1"/>
    </source>
</evidence>
<accession>A0A4U8Z4W9</accession>
<reference evidence="8 9" key="1">
    <citation type="submission" date="2019-03" db="EMBL/GenBank/DDBJ databases">
        <authorList>
            <person name="Kox A.R. M."/>
        </authorList>
    </citation>
    <scope>NUCLEOTIDE SEQUENCE [LARGE SCALE GENOMIC DNA]</scope>
    <source>
        <strain evidence="8">MTUNDRAET4 annotated genome</strain>
    </source>
</reference>
<comment type="similarity">
    <text evidence="6">Belongs to the binding-protein-dependent transport system permease family.</text>
</comment>
<feature type="transmembrane region" description="Helical" evidence="6">
    <location>
        <begin position="325"/>
        <end position="349"/>
    </location>
</feature>
<evidence type="ECO:0000256" key="1">
    <source>
        <dbReference type="ARBA" id="ARBA00004651"/>
    </source>
</evidence>
<evidence type="ECO:0000256" key="5">
    <source>
        <dbReference type="ARBA" id="ARBA00023136"/>
    </source>
</evidence>
<proteinExistence type="inferred from homology"/>
<dbReference type="KEGG" id="mtun:MTUNDRAET4_3694"/>
<feature type="transmembrane region" description="Helical" evidence="6">
    <location>
        <begin position="109"/>
        <end position="128"/>
    </location>
</feature>
<dbReference type="Pfam" id="PF00528">
    <property type="entry name" value="BPD_transp_1"/>
    <property type="match status" value="1"/>
</dbReference>
<feature type="transmembrane region" description="Helical" evidence="6">
    <location>
        <begin position="355"/>
        <end position="378"/>
    </location>
</feature>
<evidence type="ECO:0000256" key="2">
    <source>
        <dbReference type="ARBA" id="ARBA00022448"/>
    </source>
</evidence>
<evidence type="ECO:0000256" key="3">
    <source>
        <dbReference type="ARBA" id="ARBA00022692"/>
    </source>
</evidence>
<feature type="transmembrane region" description="Helical" evidence="6">
    <location>
        <begin position="54"/>
        <end position="71"/>
    </location>
</feature>
<feature type="transmembrane region" description="Helical" evidence="6">
    <location>
        <begin position="140"/>
        <end position="163"/>
    </location>
</feature>
<dbReference type="GO" id="GO:0005886">
    <property type="term" value="C:plasma membrane"/>
    <property type="evidence" value="ECO:0007669"/>
    <property type="project" value="UniProtKB-SubCell"/>
</dbReference>
<dbReference type="Gene3D" id="1.10.3720.10">
    <property type="entry name" value="MetI-like"/>
    <property type="match status" value="1"/>
</dbReference>
<organism evidence="8 9">
    <name type="scientific">Methylocella tundrae</name>
    <dbReference type="NCBI Taxonomy" id="227605"/>
    <lineage>
        <taxon>Bacteria</taxon>
        <taxon>Pseudomonadati</taxon>
        <taxon>Pseudomonadota</taxon>
        <taxon>Alphaproteobacteria</taxon>
        <taxon>Hyphomicrobiales</taxon>
        <taxon>Beijerinckiaceae</taxon>
        <taxon>Methylocella</taxon>
    </lineage>
</organism>
<keyword evidence="2 6" id="KW-0813">Transport</keyword>
<protein>
    <submittedName>
        <fullName evidence="8">Putative transporter subunit: permease component of ABC superfamily</fullName>
    </submittedName>
</protein>
<dbReference type="PANTHER" id="PTHR30177">
    <property type="entry name" value="GLYCINE BETAINE/L-PROLINE TRANSPORT SYSTEM PERMEASE PROTEIN PROW"/>
    <property type="match status" value="1"/>
</dbReference>
<dbReference type="InterPro" id="IPR035906">
    <property type="entry name" value="MetI-like_sf"/>
</dbReference>
<evidence type="ECO:0000259" key="7">
    <source>
        <dbReference type="PROSITE" id="PS50928"/>
    </source>
</evidence>
<gene>
    <name evidence="8" type="primary">yehY</name>
    <name evidence="8" type="ORF">MTUNDRAET4_3694</name>
</gene>
<feature type="transmembrane region" description="Helical" evidence="6">
    <location>
        <begin position="216"/>
        <end position="242"/>
    </location>
</feature>
<dbReference type="Proteomes" id="UP000294360">
    <property type="component" value="Chromosome"/>
</dbReference>
<dbReference type="PANTHER" id="PTHR30177:SF30">
    <property type="entry name" value="GLYCINE BETAINE UPTAKE SYSTEM PERMEASE PROTEIN YEHY"/>
    <property type="match status" value="1"/>
</dbReference>
<dbReference type="AlphaFoldDB" id="A0A4U8Z4W9"/>
<feature type="transmembrane region" description="Helical" evidence="6">
    <location>
        <begin position="78"/>
        <end position="103"/>
    </location>
</feature>
<dbReference type="GO" id="GO:0055085">
    <property type="term" value="P:transmembrane transport"/>
    <property type="evidence" value="ECO:0007669"/>
    <property type="project" value="InterPro"/>
</dbReference>
<evidence type="ECO:0000313" key="9">
    <source>
        <dbReference type="Proteomes" id="UP000294360"/>
    </source>
</evidence>
<name>A0A4U8Z4W9_METTU</name>
<dbReference type="GO" id="GO:0031460">
    <property type="term" value="P:glycine betaine transport"/>
    <property type="evidence" value="ECO:0007669"/>
    <property type="project" value="TreeGrafter"/>
</dbReference>
<sequence length="389" mass="39926">MRILRALKIHDRVLLTLCCIGALAAASTAFVNYAGNRLADGAPLSVWQAPSADLGAIISSFAALAGLSFVAQEKLRAYAALLAGAALFFACLAGAGAFAHVLAATAPPAARISLGPAFWILGAVALLAMLNAMQRGALSLWLRVAAGAAVALGFVLMARYGVFTSLALAREFMGRHVEFQQQLARHVGLVGAAAAFALIISVPLTAVALRHAGARGWLFATLGVVQTIPSIALFGALIAPLSALSARFPALRELGVAGVGPTPAIIALTLYSLPPLVRIFVTGFNAVASEVKDAAIGLGFDRHRLFLSVELPLALPALISGLRVVVIQAIGLAAVAALIGAGGLGVFVFQGIGQYALDLVLLGAIPIILLALAADLIFQMLLAAARRRA</sequence>
<dbReference type="PROSITE" id="PS50928">
    <property type="entry name" value="ABC_TM1"/>
    <property type="match status" value="1"/>
</dbReference>
<dbReference type="OrthoDB" id="9801163at2"/>
<feature type="transmembrane region" description="Helical" evidence="6">
    <location>
        <begin position="254"/>
        <end position="273"/>
    </location>
</feature>
<feature type="domain" description="ABC transmembrane type-1" evidence="7">
    <location>
        <begin position="183"/>
        <end position="378"/>
    </location>
</feature>
<evidence type="ECO:0000256" key="6">
    <source>
        <dbReference type="RuleBase" id="RU363032"/>
    </source>
</evidence>
<comment type="subcellular location">
    <subcellularLocation>
        <location evidence="1 6">Cell membrane</location>
        <topology evidence="1 6">Multi-pass membrane protein</topology>
    </subcellularLocation>
</comment>
<dbReference type="InterPro" id="IPR000515">
    <property type="entry name" value="MetI-like"/>
</dbReference>
<keyword evidence="4 6" id="KW-1133">Transmembrane helix</keyword>
<dbReference type="InterPro" id="IPR051204">
    <property type="entry name" value="ABC_transp_perm/SBD"/>
</dbReference>
<keyword evidence="3 6" id="KW-0812">Transmembrane</keyword>
<dbReference type="SUPFAM" id="SSF161098">
    <property type="entry name" value="MetI-like"/>
    <property type="match status" value="1"/>
</dbReference>
<dbReference type="CDD" id="cd06261">
    <property type="entry name" value="TM_PBP2"/>
    <property type="match status" value="1"/>
</dbReference>
<evidence type="ECO:0000256" key="4">
    <source>
        <dbReference type="ARBA" id="ARBA00022989"/>
    </source>
</evidence>
<keyword evidence="5 6" id="KW-0472">Membrane</keyword>
<dbReference type="EMBL" id="LR536450">
    <property type="protein sequence ID" value="VFU10581.1"/>
    <property type="molecule type" value="Genomic_DNA"/>
</dbReference>